<name>A0A0R1LLJ4_9LACO</name>
<dbReference type="GO" id="GO:0043565">
    <property type="term" value="F:sequence-specific DNA binding"/>
    <property type="evidence" value="ECO:0007669"/>
    <property type="project" value="InterPro"/>
</dbReference>
<dbReference type="InterPro" id="IPR014710">
    <property type="entry name" value="RmlC-like_jellyroll"/>
</dbReference>
<dbReference type="InterPro" id="IPR011051">
    <property type="entry name" value="RmlC_Cupin_sf"/>
</dbReference>
<evidence type="ECO:0000259" key="4">
    <source>
        <dbReference type="PROSITE" id="PS01124"/>
    </source>
</evidence>
<dbReference type="PROSITE" id="PS01124">
    <property type="entry name" value="HTH_ARAC_FAMILY_2"/>
    <property type="match status" value="1"/>
</dbReference>
<keyword evidence="2" id="KW-0238">DNA-binding</keyword>
<dbReference type="RefSeq" id="WP_057803278.1">
    <property type="nucleotide sequence ID" value="NZ_AZDV01000026.1"/>
</dbReference>
<keyword evidence="1" id="KW-0805">Transcription regulation</keyword>
<evidence type="ECO:0000313" key="6">
    <source>
        <dbReference type="Proteomes" id="UP000051955"/>
    </source>
</evidence>
<dbReference type="InterPro" id="IPR009057">
    <property type="entry name" value="Homeodomain-like_sf"/>
</dbReference>
<organism evidence="5 6">
    <name type="scientific">Levilactobacillus acidifarinae DSM 19394 = JCM 15949</name>
    <dbReference type="NCBI Taxonomy" id="1423715"/>
    <lineage>
        <taxon>Bacteria</taxon>
        <taxon>Bacillati</taxon>
        <taxon>Bacillota</taxon>
        <taxon>Bacilli</taxon>
        <taxon>Lactobacillales</taxon>
        <taxon>Lactobacillaceae</taxon>
        <taxon>Levilactobacillus</taxon>
    </lineage>
</organism>
<dbReference type="Proteomes" id="UP000051955">
    <property type="component" value="Unassembled WGS sequence"/>
</dbReference>
<dbReference type="SUPFAM" id="SSF46689">
    <property type="entry name" value="Homeodomain-like"/>
    <property type="match status" value="1"/>
</dbReference>
<reference evidence="5 6" key="1">
    <citation type="journal article" date="2015" name="Genome Announc.">
        <title>Expanding the biotechnology potential of lactobacilli through comparative genomics of 213 strains and associated genera.</title>
        <authorList>
            <person name="Sun Z."/>
            <person name="Harris H.M."/>
            <person name="McCann A."/>
            <person name="Guo C."/>
            <person name="Argimon S."/>
            <person name="Zhang W."/>
            <person name="Yang X."/>
            <person name="Jeffery I.B."/>
            <person name="Cooney J.C."/>
            <person name="Kagawa T.F."/>
            <person name="Liu W."/>
            <person name="Song Y."/>
            <person name="Salvetti E."/>
            <person name="Wrobel A."/>
            <person name="Rasinkangas P."/>
            <person name="Parkhill J."/>
            <person name="Rea M.C."/>
            <person name="O'Sullivan O."/>
            <person name="Ritari J."/>
            <person name="Douillard F.P."/>
            <person name="Paul Ross R."/>
            <person name="Yang R."/>
            <person name="Briner A.E."/>
            <person name="Felis G.E."/>
            <person name="de Vos W.M."/>
            <person name="Barrangou R."/>
            <person name="Klaenhammer T.R."/>
            <person name="Caufield P.W."/>
            <person name="Cui Y."/>
            <person name="Zhang H."/>
            <person name="O'Toole P.W."/>
        </authorList>
    </citation>
    <scope>NUCLEOTIDE SEQUENCE [LARGE SCALE GENOMIC DNA]</scope>
    <source>
        <strain evidence="5 6">DSM 19394</strain>
    </source>
</reference>
<dbReference type="Gene3D" id="2.60.120.10">
    <property type="entry name" value="Jelly Rolls"/>
    <property type="match status" value="1"/>
</dbReference>
<dbReference type="OrthoDB" id="9799319at2"/>
<dbReference type="InterPro" id="IPR018060">
    <property type="entry name" value="HTH_AraC"/>
</dbReference>
<dbReference type="PATRIC" id="fig|1423715.3.peg.361"/>
<dbReference type="STRING" id="1423715.FD25_GL000346"/>
<feature type="domain" description="HTH araC/xylS-type" evidence="4">
    <location>
        <begin position="138"/>
        <end position="167"/>
    </location>
</feature>
<keyword evidence="3" id="KW-0804">Transcription</keyword>
<evidence type="ECO:0000313" key="5">
    <source>
        <dbReference type="EMBL" id="KRK94387.1"/>
    </source>
</evidence>
<keyword evidence="6" id="KW-1185">Reference proteome</keyword>
<accession>A0A0R1LLJ4</accession>
<dbReference type="AlphaFoldDB" id="A0A0R1LLJ4"/>
<dbReference type="Gene3D" id="1.10.10.60">
    <property type="entry name" value="Homeodomain-like"/>
    <property type="match status" value="1"/>
</dbReference>
<proteinExistence type="predicted"/>
<dbReference type="Pfam" id="PF02311">
    <property type="entry name" value="AraC_binding"/>
    <property type="match status" value="1"/>
</dbReference>
<evidence type="ECO:0000256" key="2">
    <source>
        <dbReference type="ARBA" id="ARBA00023125"/>
    </source>
</evidence>
<dbReference type="InterPro" id="IPR003313">
    <property type="entry name" value="AraC-bd"/>
</dbReference>
<sequence>MKYEFFASQQAPGKLIFHHNDFHLVPTHFHAAIEVNYVFTGAEDWVTVNGQRYRPRAHDTLVLNSNVPHAFTPASDRTAYDAVTLIYPAQELTALYPALAQHVFALNTVQTPFIRHSRAYTRLQATFDRLRTVHARQADLVGFPNEKALTSAFRAVYHTTPLQYRRQLTQINRN</sequence>
<gene>
    <name evidence="5" type="ORF">FD25_GL000346</name>
</gene>
<dbReference type="SUPFAM" id="SSF51182">
    <property type="entry name" value="RmlC-like cupins"/>
    <property type="match status" value="1"/>
</dbReference>
<dbReference type="EMBL" id="AZDV01000026">
    <property type="protein sequence ID" value="KRK94387.1"/>
    <property type="molecule type" value="Genomic_DNA"/>
</dbReference>
<protein>
    <recommendedName>
        <fullName evidence="4">HTH araC/xylS-type domain-containing protein</fullName>
    </recommendedName>
</protein>
<dbReference type="GO" id="GO:0003700">
    <property type="term" value="F:DNA-binding transcription factor activity"/>
    <property type="evidence" value="ECO:0007669"/>
    <property type="project" value="InterPro"/>
</dbReference>
<evidence type="ECO:0000256" key="3">
    <source>
        <dbReference type="ARBA" id="ARBA00023163"/>
    </source>
</evidence>
<evidence type="ECO:0000256" key="1">
    <source>
        <dbReference type="ARBA" id="ARBA00023015"/>
    </source>
</evidence>
<comment type="caution">
    <text evidence="5">The sequence shown here is derived from an EMBL/GenBank/DDBJ whole genome shotgun (WGS) entry which is preliminary data.</text>
</comment>